<sequence>MPQRKGLVAPQNTFLDTIATRFDGTHSNFVLGNAQVQEHPVVYCSDGLIELTGFSRSQIMSRCCSCSFLWGEKTTEAAKQSIIDALTNKRELQIEVYFHKRTGEIYL</sequence>
<proteinExistence type="predicted"/>
<evidence type="ECO:0000256" key="2">
    <source>
        <dbReference type="ARBA" id="ARBA00022448"/>
    </source>
</evidence>
<reference evidence="11 12" key="1">
    <citation type="submission" date="2019-07" db="EMBL/GenBank/DDBJ databases">
        <title>Annotation for the trematode Paragonimus westermani.</title>
        <authorList>
            <person name="Choi Y.-J."/>
        </authorList>
    </citation>
    <scope>NUCLEOTIDE SEQUENCE [LARGE SCALE GENOMIC DNA]</scope>
    <source>
        <strain evidence="11">180907_Pwestermani</strain>
    </source>
</reference>
<comment type="caution">
    <text evidence="11">The sequence shown here is derived from an EMBL/GenBank/DDBJ whole genome shotgun (WGS) entry which is preliminary data.</text>
</comment>
<dbReference type="InterPro" id="IPR035965">
    <property type="entry name" value="PAS-like_dom_sf"/>
</dbReference>
<evidence type="ECO:0000256" key="4">
    <source>
        <dbReference type="ARBA" id="ARBA00022882"/>
    </source>
</evidence>
<dbReference type="Pfam" id="PF13426">
    <property type="entry name" value="PAS_9"/>
    <property type="match status" value="1"/>
</dbReference>
<evidence type="ECO:0000313" key="12">
    <source>
        <dbReference type="Proteomes" id="UP000699462"/>
    </source>
</evidence>
<protein>
    <recommendedName>
        <fullName evidence="10">PAS domain-containing protein</fullName>
    </recommendedName>
</protein>
<name>A0A8T0DQC0_9TREM</name>
<dbReference type="GO" id="GO:0005886">
    <property type="term" value="C:plasma membrane"/>
    <property type="evidence" value="ECO:0007669"/>
    <property type="project" value="TreeGrafter"/>
</dbReference>
<dbReference type="PANTHER" id="PTHR10217:SF435">
    <property type="entry name" value="POTASSIUM VOLTAGE-GATED CHANNEL PROTEIN EAG"/>
    <property type="match status" value="1"/>
</dbReference>
<dbReference type="Proteomes" id="UP000699462">
    <property type="component" value="Unassembled WGS sequence"/>
</dbReference>
<dbReference type="AlphaFoldDB" id="A0A8T0DQC0"/>
<keyword evidence="8" id="KW-0407">Ion channel</keyword>
<dbReference type="InterPro" id="IPR000014">
    <property type="entry name" value="PAS"/>
</dbReference>
<dbReference type="InterPro" id="IPR050818">
    <property type="entry name" value="KCNH_animal-type"/>
</dbReference>
<evidence type="ECO:0000256" key="8">
    <source>
        <dbReference type="ARBA" id="ARBA00023303"/>
    </source>
</evidence>
<dbReference type="OrthoDB" id="447251at2759"/>
<dbReference type="GO" id="GO:0034702">
    <property type="term" value="C:monoatomic ion channel complex"/>
    <property type="evidence" value="ECO:0007669"/>
    <property type="project" value="UniProtKB-KW"/>
</dbReference>
<evidence type="ECO:0000313" key="11">
    <source>
        <dbReference type="EMBL" id="KAF8570135.1"/>
    </source>
</evidence>
<keyword evidence="6" id="KW-0406">Ion transport</keyword>
<dbReference type="GO" id="GO:0005249">
    <property type="term" value="F:voltage-gated potassium channel activity"/>
    <property type="evidence" value="ECO:0007669"/>
    <property type="project" value="TreeGrafter"/>
</dbReference>
<dbReference type="Gene3D" id="3.30.450.20">
    <property type="entry name" value="PAS domain"/>
    <property type="match status" value="1"/>
</dbReference>
<accession>A0A8T0DQC0</accession>
<evidence type="ECO:0000256" key="3">
    <source>
        <dbReference type="ARBA" id="ARBA00022692"/>
    </source>
</evidence>
<comment type="catalytic activity">
    <reaction evidence="9">
        <text>K(+)(in) = K(+)(out)</text>
        <dbReference type="Rhea" id="RHEA:29463"/>
        <dbReference type="ChEBI" id="CHEBI:29103"/>
    </reaction>
</comment>
<evidence type="ECO:0000256" key="1">
    <source>
        <dbReference type="ARBA" id="ARBA00004141"/>
    </source>
</evidence>
<evidence type="ECO:0000259" key="10">
    <source>
        <dbReference type="Pfam" id="PF13426"/>
    </source>
</evidence>
<keyword evidence="7" id="KW-0472">Membrane</keyword>
<keyword evidence="12" id="KW-1185">Reference proteome</keyword>
<feature type="domain" description="PAS" evidence="10">
    <location>
        <begin position="37"/>
        <end position="106"/>
    </location>
</feature>
<keyword evidence="2" id="KW-0813">Transport</keyword>
<gene>
    <name evidence="11" type="ORF">P879_01346</name>
</gene>
<dbReference type="FunFam" id="3.30.450.20:FF:000001">
    <property type="entry name" value="Potassium voltage-gated channel subfamily H member 7"/>
    <property type="match status" value="1"/>
</dbReference>
<keyword evidence="3" id="KW-0812">Transmembrane</keyword>
<keyword evidence="5" id="KW-1133">Transmembrane helix</keyword>
<dbReference type="PANTHER" id="PTHR10217">
    <property type="entry name" value="VOLTAGE AND LIGAND GATED POTASSIUM CHANNEL"/>
    <property type="match status" value="1"/>
</dbReference>
<comment type="subcellular location">
    <subcellularLocation>
        <location evidence="1">Membrane</location>
        <topology evidence="1">Multi-pass membrane protein</topology>
    </subcellularLocation>
</comment>
<keyword evidence="4" id="KW-0851">Voltage-gated channel</keyword>
<dbReference type="GO" id="GO:0042391">
    <property type="term" value="P:regulation of membrane potential"/>
    <property type="evidence" value="ECO:0007669"/>
    <property type="project" value="TreeGrafter"/>
</dbReference>
<evidence type="ECO:0000256" key="9">
    <source>
        <dbReference type="ARBA" id="ARBA00034430"/>
    </source>
</evidence>
<evidence type="ECO:0000256" key="5">
    <source>
        <dbReference type="ARBA" id="ARBA00022989"/>
    </source>
</evidence>
<dbReference type="SUPFAM" id="SSF55785">
    <property type="entry name" value="PYP-like sensor domain (PAS domain)"/>
    <property type="match status" value="1"/>
</dbReference>
<dbReference type="EMBL" id="JTDF01001359">
    <property type="protein sequence ID" value="KAF8570135.1"/>
    <property type="molecule type" value="Genomic_DNA"/>
</dbReference>
<evidence type="ECO:0000256" key="7">
    <source>
        <dbReference type="ARBA" id="ARBA00023136"/>
    </source>
</evidence>
<organism evidence="11 12">
    <name type="scientific">Paragonimus westermani</name>
    <dbReference type="NCBI Taxonomy" id="34504"/>
    <lineage>
        <taxon>Eukaryota</taxon>
        <taxon>Metazoa</taxon>
        <taxon>Spiralia</taxon>
        <taxon>Lophotrochozoa</taxon>
        <taxon>Platyhelminthes</taxon>
        <taxon>Trematoda</taxon>
        <taxon>Digenea</taxon>
        <taxon>Plagiorchiida</taxon>
        <taxon>Troglotremata</taxon>
        <taxon>Troglotrematidae</taxon>
        <taxon>Paragonimus</taxon>
    </lineage>
</organism>
<evidence type="ECO:0000256" key="6">
    <source>
        <dbReference type="ARBA" id="ARBA00023065"/>
    </source>
</evidence>